<dbReference type="Proteomes" id="UP000830768">
    <property type="component" value="Chromosome 4"/>
</dbReference>
<organism evidence="1 2">
    <name type="scientific">Fusarium solani subsp. cucurbitae</name>
    <name type="common">Neocosmosporum cucurbitae</name>
    <dbReference type="NCBI Taxonomy" id="2747967"/>
    <lineage>
        <taxon>Eukaryota</taxon>
        <taxon>Fungi</taxon>
        <taxon>Dikarya</taxon>
        <taxon>Ascomycota</taxon>
        <taxon>Pezizomycotina</taxon>
        <taxon>Sordariomycetes</taxon>
        <taxon>Hypocreomycetidae</taxon>
        <taxon>Hypocreales</taxon>
        <taxon>Nectriaceae</taxon>
        <taxon>Fusarium</taxon>
        <taxon>Fusarium solani species complex</taxon>
    </lineage>
</organism>
<sequence>MSNMPGGKPPRMRSACTSCHAAKVRCTGEKTGCKRCLQSNMTCTYEVSLVGRMTKKRRRQKCNGRSRNTVDDISVECLHPLSRLVSCGDQDCLDPCKLAISSPGCSDDPSAQHPYDHTLDQTGNGNPQSQYPSIELRNNSVYGPYSEIESILPCLRQADILPLSPDSTWLSPSTSDSPPKEQWSPEPQITSVISELSTMLESLETQTRSKPRALDEILQANRACMTSLGKILTTSEYSSYRSGGILVVSALELIIYSFEEAIKSQGWGSESSSQTCGSLSSVKFGVFEVDPEEQVAIAKRIVSKEVRNCLEIVRNLAGECMCQGLEGCKSLVAQSYSALEQRADRLILDLQS</sequence>
<protein>
    <submittedName>
        <fullName evidence="1">Uncharacterized protein</fullName>
    </submittedName>
</protein>
<proteinExistence type="predicted"/>
<evidence type="ECO:0000313" key="2">
    <source>
        <dbReference type="Proteomes" id="UP000830768"/>
    </source>
</evidence>
<name>A0ACD3Z1C7_FUSSC</name>
<evidence type="ECO:0000313" key="1">
    <source>
        <dbReference type="EMBL" id="UPK95024.1"/>
    </source>
</evidence>
<gene>
    <name evidence="1" type="ORF">LCI18_005959</name>
</gene>
<dbReference type="EMBL" id="CP090033">
    <property type="protein sequence ID" value="UPK95024.1"/>
    <property type="molecule type" value="Genomic_DNA"/>
</dbReference>
<accession>A0ACD3Z1C7</accession>
<reference evidence="1" key="1">
    <citation type="submission" date="2021-11" db="EMBL/GenBank/DDBJ databases">
        <title>Fusarium solani-melongenae Genome sequencing and assembly.</title>
        <authorList>
            <person name="Xie S."/>
            <person name="Huang L."/>
            <person name="Zhang X."/>
        </authorList>
    </citation>
    <scope>NUCLEOTIDE SEQUENCE</scope>
    <source>
        <strain evidence="1">CRI 24-3</strain>
    </source>
</reference>
<keyword evidence="2" id="KW-1185">Reference proteome</keyword>